<dbReference type="AlphaFoldDB" id="A0A9R1CCY1"/>
<gene>
    <name evidence="2" type="ORF">PRLR5076_30480</name>
</gene>
<dbReference type="EMBL" id="BPUB01000003">
    <property type="protein sequence ID" value="GJG60197.1"/>
    <property type="molecule type" value="Genomic_DNA"/>
</dbReference>
<dbReference type="Proteomes" id="UP000825483">
    <property type="component" value="Unassembled WGS sequence"/>
</dbReference>
<comment type="caution">
    <text evidence="2">The sequence shown here is derived from an EMBL/GenBank/DDBJ whole genome shotgun (WGS) entry which is preliminary data.</text>
</comment>
<evidence type="ECO:0000313" key="3">
    <source>
        <dbReference type="Proteomes" id="UP000825483"/>
    </source>
</evidence>
<sequence>MRPRVKKIIIGVLDVVLGAYLVLAVTSFNKPKVVDRYCSKVEITIADSTDAGFLSAPEIKSLLQAKNLYPLGKKMSTINPRSLEEAMAPRGGSGLPFVKTAECYKTDDGHVCIIITQRTPLIRVKSARGDDYYLDDQGGTMPNSKYTSDLIVVTGAVSNSFARYYITPMARAIMGNDFWKNQIEQINITNDLGVELVPRVGNHIIYIGQLPWGKYKSQIDRNVAAYVNKKLDRMLKFYKYGLSKVGWNKYSYIDVELDNQIVCTLRHEVRKEDTAESEAPEADKAQPRSTGHHDSDSLARHDI</sequence>
<dbReference type="GeneID" id="72467845"/>
<accession>A0A9R1CCY1</accession>
<keyword evidence="2" id="KW-0132">Cell division</keyword>
<evidence type="ECO:0000313" key="2">
    <source>
        <dbReference type="EMBL" id="GJG60197.1"/>
    </source>
</evidence>
<dbReference type="RefSeq" id="WP_223926556.1">
    <property type="nucleotide sequence ID" value="NZ_BPTU01000001.1"/>
</dbReference>
<keyword evidence="2" id="KW-0131">Cell cycle</keyword>
<proteinExistence type="predicted"/>
<protein>
    <submittedName>
        <fullName evidence="2">Cell division protein FtsQ</fullName>
    </submittedName>
</protein>
<feature type="compositionally biased region" description="Basic and acidic residues" evidence="1">
    <location>
        <begin position="281"/>
        <end position="303"/>
    </location>
</feature>
<evidence type="ECO:0000256" key="1">
    <source>
        <dbReference type="SAM" id="MobiDB-lite"/>
    </source>
</evidence>
<keyword evidence="3" id="KW-1185">Reference proteome</keyword>
<reference evidence="2" key="1">
    <citation type="journal article" date="2022" name="Int. J. Syst. Evol. Microbiol.">
        <title>Prevotella lacticifex sp. nov., isolated from the rumen of cows.</title>
        <authorList>
            <person name="Shinkai T."/>
            <person name="Ikeyama N."/>
            <person name="Kumagai M."/>
            <person name="Ohmori H."/>
            <person name="Sakamoto M."/>
            <person name="Ohkuma M."/>
            <person name="Mitsumori M."/>
        </authorList>
    </citation>
    <scope>NUCLEOTIDE SEQUENCE</scope>
    <source>
        <strain evidence="2">R5076</strain>
    </source>
</reference>
<feature type="region of interest" description="Disordered" evidence="1">
    <location>
        <begin position="271"/>
        <end position="303"/>
    </location>
</feature>
<organism evidence="2 3">
    <name type="scientific">Prevotella lacticifex</name>
    <dbReference type="NCBI Taxonomy" id="2854755"/>
    <lineage>
        <taxon>Bacteria</taxon>
        <taxon>Pseudomonadati</taxon>
        <taxon>Bacteroidota</taxon>
        <taxon>Bacteroidia</taxon>
        <taxon>Bacteroidales</taxon>
        <taxon>Prevotellaceae</taxon>
        <taxon>Prevotella</taxon>
    </lineage>
</organism>
<name>A0A9R1CCY1_9BACT</name>
<dbReference type="GO" id="GO:0051301">
    <property type="term" value="P:cell division"/>
    <property type="evidence" value="ECO:0007669"/>
    <property type="project" value="UniProtKB-KW"/>
</dbReference>